<dbReference type="RefSeq" id="WP_074258802.1">
    <property type="nucleotide sequence ID" value="NZ_FSRJ01000001.1"/>
</dbReference>
<protein>
    <submittedName>
        <fullName evidence="1">Uncharacterized protein</fullName>
    </submittedName>
</protein>
<organism evidence="1 2">
    <name type="scientific">Agromyces cerinus subsp. cerinus</name>
    <dbReference type="NCBI Taxonomy" id="232089"/>
    <lineage>
        <taxon>Bacteria</taxon>
        <taxon>Bacillati</taxon>
        <taxon>Actinomycetota</taxon>
        <taxon>Actinomycetes</taxon>
        <taxon>Micrococcales</taxon>
        <taxon>Microbacteriaceae</taxon>
        <taxon>Agromyces</taxon>
    </lineage>
</organism>
<dbReference type="STRING" id="232089.SAMN05443544_0550"/>
<gene>
    <name evidence="1" type="ORF">SAMN05443544_0550</name>
</gene>
<dbReference type="AlphaFoldDB" id="A0A1N6DPA9"/>
<evidence type="ECO:0000313" key="2">
    <source>
        <dbReference type="Proteomes" id="UP000184699"/>
    </source>
</evidence>
<keyword evidence="2" id="KW-1185">Reference proteome</keyword>
<dbReference type="EMBL" id="FSRJ01000001">
    <property type="protein sequence ID" value="SIN72586.1"/>
    <property type="molecule type" value="Genomic_DNA"/>
</dbReference>
<accession>A0A1N6DPA9</accession>
<dbReference type="OrthoDB" id="4541095at2"/>
<evidence type="ECO:0000313" key="1">
    <source>
        <dbReference type="EMBL" id="SIN72586.1"/>
    </source>
</evidence>
<sequence>MDVSNAIIAKSDQLNSTDLIAGPQTVTIVTVNQGNTEQPVNIITDVFGPGRPFKPSKTVLRILAAAWGKDTTVWVGRRMTVYRDPTVRWANEAIGGIRVKALSHIDKEMVFNLPVSKGKNAKSTIEPLPDAAPERDWLTELTTTGGDIDLITALGKAAKQAHAAPAIIAVITQAYHDAKGES</sequence>
<proteinExistence type="predicted"/>
<name>A0A1N6DPA9_9MICO</name>
<reference evidence="2" key="1">
    <citation type="submission" date="2016-11" db="EMBL/GenBank/DDBJ databases">
        <authorList>
            <person name="Varghese N."/>
            <person name="Submissions S."/>
        </authorList>
    </citation>
    <scope>NUCLEOTIDE SEQUENCE [LARGE SCALE GENOMIC DNA]</scope>
    <source>
        <strain evidence="2">DSM 8595</strain>
    </source>
</reference>
<dbReference type="Proteomes" id="UP000184699">
    <property type="component" value="Unassembled WGS sequence"/>
</dbReference>